<dbReference type="SUPFAM" id="SSF81301">
    <property type="entry name" value="Nucleotidyltransferase"/>
    <property type="match status" value="1"/>
</dbReference>
<reference evidence="4" key="1">
    <citation type="submission" date="2022-11" db="UniProtKB">
        <authorList>
            <consortium name="WormBaseParasite"/>
        </authorList>
    </citation>
    <scope>IDENTIFICATION</scope>
</reference>
<dbReference type="Pfam" id="PF22600">
    <property type="entry name" value="MTPAP-like_central"/>
    <property type="match status" value="1"/>
</dbReference>
<dbReference type="SUPFAM" id="SSF143990">
    <property type="entry name" value="YbiA-like"/>
    <property type="match status" value="1"/>
</dbReference>
<evidence type="ECO:0000259" key="2">
    <source>
        <dbReference type="Pfam" id="PF22600"/>
    </source>
</evidence>
<dbReference type="GO" id="GO:0031123">
    <property type="term" value="P:RNA 3'-end processing"/>
    <property type="evidence" value="ECO:0007669"/>
    <property type="project" value="TreeGrafter"/>
</dbReference>
<dbReference type="InterPro" id="IPR043519">
    <property type="entry name" value="NT_sf"/>
</dbReference>
<dbReference type="Gene3D" id="1.10.1410.10">
    <property type="match status" value="1"/>
</dbReference>
<dbReference type="WBParaSite" id="Minc3s00278g09259">
    <property type="protein sequence ID" value="Minc3s00278g09259"/>
    <property type="gene ID" value="Minc3s00278g09259"/>
</dbReference>
<organism evidence="3 4">
    <name type="scientific">Meloidogyne incognita</name>
    <name type="common">Southern root-knot nematode worm</name>
    <name type="synonym">Oxyuris incognita</name>
    <dbReference type="NCBI Taxonomy" id="6306"/>
    <lineage>
        <taxon>Eukaryota</taxon>
        <taxon>Metazoa</taxon>
        <taxon>Ecdysozoa</taxon>
        <taxon>Nematoda</taxon>
        <taxon>Chromadorea</taxon>
        <taxon>Rhabditida</taxon>
        <taxon>Tylenchina</taxon>
        <taxon>Tylenchomorpha</taxon>
        <taxon>Tylenchoidea</taxon>
        <taxon>Meloidogynidae</taxon>
        <taxon>Meloidogyninae</taxon>
        <taxon>Meloidogyne</taxon>
        <taxon>Meloidogyne incognita group</taxon>
    </lineage>
</organism>
<dbReference type="Pfam" id="PF08719">
    <property type="entry name" value="NADAR"/>
    <property type="match status" value="1"/>
</dbReference>
<dbReference type="PANTHER" id="PTHR12271:SF40">
    <property type="entry name" value="POLY(A) RNA POLYMERASE GLD2"/>
    <property type="match status" value="1"/>
</dbReference>
<dbReference type="CDD" id="cd05402">
    <property type="entry name" value="NT_PAP_TUTase"/>
    <property type="match status" value="1"/>
</dbReference>
<dbReference type="AlphaFoldDB" id="A0A914L8N4"/>
<keyword evidence="3" id="KW-1185">Reference proteome</keyword>
<dbReference type="GO" id="GO:0016779">
    <property type="term" value="F:nucleotidyltransferase activity"/>
    <property type="evidence" value="ECO:0007669"/>
    <property type="project" value="TreeGrafter"/>
</dbReference>
<evidence type="ECO:0000259" key="1">
    <source>
        <dbReference type="Pfam" id="PF08719"/>
    </source>
</evidence>
<feature type="domain" description="NADAR" evidence="1">
    <location>
        <begin position="4"/>
        <end position="96"/>
    </location>
</feature>
<name>A0A914L8N4_MELIC</name>
<dbReference type="CDD" id="cd15457">
    <property type="entry name" value="NADAR"/>
    <property type="match status" value="1"/>
</dbReference>
<dbReference type="InterPro" id="IPR037238">
    <property type="entry name" value="YbiA-like_sf"/>
</dbReference>
<accession>A0A914L8N4</accession>
<dbReference type="Gene3D" id="3.30.460.10">
    <property type="entry name" value="Beta Polymerase, domain 2"/>
    <property type="match status" value="1"/>
</dbReference>
<dbReference type="Proteomes" id="UP000887563">
    <property type="component" value="Unplaced"/>
</dbReference>
<dbReference type="PANTHER" id="PTHR12271">
    <property type="entry name" value="POLY A POLYMERASE CID PAP -RELATED"/>
    <property type="match status" value="1"/>
</dbReference>
<dbReference type="SUPFAM" id="SSF81631">
    <property type="entry name" value="PAP/OAS1 substrate-binding domain"/>
    <property type="match status" value="1"/>
</dbReference>
<evidence type="ECO:0000313" key="4">
    <source>
        <dbReference type="WBParaSite" id="Minc3s00278g09259"/>
    </source>
</evidence>
<protein>
    <submittedName>
        <fullName evidence="4">NADAR domain-containing protein</fullName>
    </submittedName>
</protein>
<feature type="domain" description="Poly(A) RNA polymerase mitochondrial-like central palm" evidence="2">
    <location>
        <begin position="169"/>
        <end position="299"/>
    </location>
</feature>
<dbReference type="Gene3D" id="1.10.357.40">
    <property type="entry name" value="YbiA-like"/>
    <property type="match status" value="1"/>
</dbReference>
<proteinExistence type="predicted"/>
<dbReference type="InterPro" id="IPR054708">
    <property type="entry name" value="MTPAP-like_central"/>
</dbReference>
<evidence type="ECO:0000313" key="3">
    <source>
        <dbReference type="Proteomes" id="UP000887563"/>
    </source>
</evidence>
<sequence length="1107" mass="127218">MRTYSPAQAKNLAALRTHQEMVDWSRVKYGVMMEGLTAKFSLPQEKEILISTHPAMLLEASSDTDWGTGERLEQRMRVGRGDNNLGKLLMILRDTIIKGEQQVPMFEDSDRDFRSCASSPTPSVQTMNSAPWGSTVVSISQQPTVELGKENEQVVDPTVELVDGPEQKLEQKIWKLFEITMENCYDERFDFIEKLSSILEKEIGECRTFPFGSTLSRLAKVNTDIDVFVFTPEENLVKEEKLKLIRNVLRKHFEFEKLVVIANAKCPVMVAKVKNGFSVDITVGGANDMKGIYNSLAINILGKIDERFRVMFCAVKTWARRINDPKKGTLNSFSLVLLIQSFLFQMNLIPNIFKRYPDIYKETKIHNFASSKLHHAIVVELRKENETESKEVVSLLTLFFEWFASINFSELVVNSRSGELMRRPKGEGAPFKNDLIVILEPFSQEANSARAVNIKGWKEIKEHLRRTVESARARDWLEWQELMGIHEPSWPRCGPPRIKAINDSDSDDEVEKLGLESKTIIRQMKNFAATPTKEEKEAYDPERNWKLSKLEFNRTSSHPKRVFVNSKVYGIMILTVLTLIFRLTCASFSTPLICHNEGNSKFVRISKEKSTCLNLDKLFDEAPITLKLTLYRPDQKEYEQKARLCAVVMHVAKFWTNLLNDPFTETQQIHIRTSKEECEEMIRTNVCKHGNLVGDPNAMTTTNKLEIKHTYWSIGKSETSVTNCIVKTITVLSQPGREEINSPLIDLSHCKYSEGNCHIDDESVVVWKVEPTEGVNAFWHNSERRCVFKKFATRNGTLYRNGWLSYPPDLALTFPEDPKIITSCHRWLIVSDQGLAVEQRQYDQMHGLIKNRKRREKEMGILDGSVEVSQLESQMQARSLFADRELRRAFSTYSRMLCDYITDLTLSGEDFTHLNPTIVIRKLANIQEVEARWVEKNILEFWPCSTIHKYEIVKTEGICYDKLMINLSISDSEHDIKAFLDPITFILSRSANPMPCERYRLIAVELKGILSQVDQITGKITPVKEISELSTQTKAWSIKLPKTDLQIFRKLILTNLSHPQLEMLAIMKGFRMNEFNPYKMSKSFLGEVLWKTVKIQNPEFGGRCGPE</sequence>
<dbReference type="InterPro" id="IPR012816">
    <property type="entry name" value="NADAR"/>
</dbReference>